<protein>
    <submittedName>
        <fullName evidence="1">Uncharacterized protein</fullName>
    </submittedName>
</protein>
<sequence>MAEEQRFELWRTFILPVFKTGAIDHSAIPPQSFMPKREHCMEKEGIVKKFLERSHLLLSSFFIL</sequence>
<reference evidence="1" key="1">
    <citation type="journal article" date="2012" name="Science">
        <title>Fermentation, hydrogen, and sulfur metabolism in multiple uncultivated bacterial phyla.</title>
        <authorList>
            <person name="Wrighton K.C."/>
            <person name="Thomas B.C."/>
            <person name="Sharon I."/>
            <person name="Miller C.S."/>
            <person name="Castelle C.J."/>
            <person name="VerBerkmoes N.C."/>
            <person name="Wilkins M.J."/>
            <person name="Hettich R.L."/>
            <person name="Lipton M.S."/>
            <person name="Williams K.H."/>
            <person name="Long P.E."/>
            <person name="Banfield J.F."/>
        </authorList>
    </citation>
    <scope>NUCLEOTIDE SEQUENCE [LARGE SCALE GENOMIC DNA]</scope>
</reference>
<dbReference type="EMBL" id="AMFJ01034294">
    <property type="protein sequence ID" value="EKD29746.1"/>
    <property type="molecule type" value="Genomic_DNA"/>
</dbReference>
<evidence type="ECO:0000313" key="1">
    <source>
        <dbReference type="EMBL" id="EKD29746.1"/>
    </source>
</evidence>
<name>K1XXS4_9BACT</name>
<organism evidence="1">
    <name type="scientific">uncultured bacterium</name>
    <name type="common">gcode 4</name>
    <dbReference type="NCBI Taxonomy" id="1234023"/>
    <lineage>
        <taxon>Bacteria</taxon>
        <taxon>environmental samples</taxon>
    </lineage>
</organism>
<proteinExistence type="predicted"/>
<gene>
    <name evidence="1" type="ORF">ACD_78C00294G0001</name>
</gene>
<feature type="non-terminal residue" evidence="1">
    <location>
        <position position="64"/>
    </location>
</feature>
<accession>K1XXS4</accession>
<comment type="caution">
    <text evidence="1">The sequence shown here is derived from an EMBL/GenBank/DDBJ whole genome shotgun (WGS) entry which is preliminary data.</text>
</comment>
<dbReference type="AlphaFoldDB" id="K1XXS4"/>